<sequence>MAQQHRAHLTRHSIMVAAAEEIDEVGYEAARLSAILRRCGTTKGAFYFHFSGKQEVAHALVERYREHLAELSTRWYERGQDPLATMVGLTCDTARRLEEDVLLRAGLSLACNHVGTETDGWEFLFDDLIGRAADHGLLRPGVDPAATARLCYAVAVGTNLLVAGDPRRLAARLEESWRVLLPGLAVDGTRVAAAVG</sequence>
<gene>
    <name evidence="6" type="ORF">E1161_08320</name>
</gene>
<dbReference type="AlphaFoldDB" id="A0A4R4UPT0"/>
<dbReference type="PROSITE" id="PS50977">
    <property type="entry name" value="HTH_TETR_2"/>
    <property type="match status" value="1"/>
</dbReference>
<dbReference type="Proteomes" id="UP000294744">
    <property type="component" value="Unassembled WGS sequence"/>
</dbReference>
<comment type="caution">
    <text evidence="6">The sequence shown here is derived from an EMBL/GenBank/DDBJ whole genome shotgun (WGS) entry which is preliminary data.</text>
</comment>
<feature type="domain" description="HTH tetR-type" evidence="5">
    <location>
        <begin position="8"/>
        <end position="68"/>
    </location>
</feature>
<dbReference type="PANTHER" id="PTHR30055">
    <property type="entry name" value="HTH-TYPE TRANSCRIPTIONAL REGULATOR RUTR"/>
    <property type="match status" value="1"/>
</dbReference>
<dbReference type="RefSeq" id="WP_132621305.1">
    <property type="nucleotide sequence ID" value="NZ_SMKV01000008.1"/>
</dbReference>
<evidence type="ECO:0000256" key="2">
    <source>
        <dbReference type="ARBA" id="ARBA00023125"/>
    </source>
</evidence>
<protein>
    <submittedName>
        <fullName evidence="6">TetR/AcrR family transcriptional regulator</fullName>
    </submittedName>
</protein>
<organism evidence="6 7">
    <name type="scientific">Saccharopolyspora aridisoli</name>
    <dbReference type="NCBI Taxonomy" id="2530385"/>
    <lineage>
        <taxon>Bacteria</taxon>
        <taxon>Bacillati</taxon>
        <taxon>Actinomycetota</taxon>
        <taxon>Actinomycetes</taxon>
        <taxon>Pseudonocardiales</taxon>
        <taxon>Pseudonocardiaceae</taxon>
        <taxon>Saccharopolyspora</taxon>
    </lineage>
</organism>
<keyword evidence="1" id="KW-0805">Transcription regulation</keyword>
<evidence type="ECO:0000256" key="1">
    <source>
        <dbReference type="ARBA" id="ARBA00023015"/>
    </source>
</evidence>
<dbReference type="SUPFAM" id="SSF48498">
    <property type="entry name" value="Tetracyclin repressor-like, C-terminal domain"/>
    <property type="match status" value="1"/>
</dbReference>
<evidence type="ECO:0000256" key="4">
    <source>
        <dbReference type="PROSITE-ProRule" id="PRU00335"/>
    </source>
</evidence>
<dbReference type="Pfam" id="PF00440">
    <property type="entry name" value="TetR_N"/>
    <property type="match status" value="1"/>
</dbReference>
<proteinExistence type="predicted"/>
<evidence type="ECO:0000313" key="6">
    <source>
        <dbReference type="EMBL" id="TDC94011.1"/>
    </source>
</evidence>
<dbReference type="OrthoDB" id="3237195at2"/>
<accession>A0A4R4UPT0</accession>
<evidence type="ECO:0000313" key="7">
    <source>
        <dbReference type="Proteomes" id="UP000294744"/>
    </source>
</evidence>
<dbReference type="GO" id="GO:0000976">
    <property type="term" value="F:transcription cis-regulatory region binding"/>
    <property type="evidence" value="ECO:0007669"/>
    <property type="project" value="TreeGrafter"/>
</dbReference>
<dbReference type="Gene3D" id="1.10.357.10">
    <property type="entry name" value="Tetracycline Repressor, domain 2"/>
    <property type="match status" value="1"/>
</dbReference>
<dbReference type="InterPro" id="IPR050109">
    <property type="entry name" value="HTH-type_TetR-like_transc_reg"/>
</dbReference>
<feature type="DNA-binding region" description="H-T-H motif" evidence="4">
    <location>
        <begin position="31"/>
        <end position="50"/>
    </location>
</feature>
<name>A0A4R4UPT0_9PSEU</name>
<evidence type="ECO:0000256" key="3">
    <source>
        <dbReference type="ARBA" id="ARBA00023163"/>
    </source>
</evidence>
<evidence type="ECO:0000259" key="5">
    <source>
        <dbReference type="PROSITE" id="PS50977"/>
    </source>
</evidence>
<dbReference type="GO" id="GO:0003700">
    <property type="term" value="F:DNA-binding transcription factor activity"/>
    <property type="evidence" value="ECO:0007669"/>
    <property type="project" value="TreeGrafter"/>
</dbReference>
<dbReference type="PANTHER" id="PTHR30055:SF234">
    <property type="entry name" value="HTH-TYPE TRANSCRIPTIONAL REGULATOR BETI"/>
    <property type="match status" value="1"/>
</dbReference>
<keyword evidence="2 4" id="KW-0238">DNA-binding</keyword>
<dbReference type="InterPro" id="IPR001647">
    <property type="entry name" value="HTH_TetR"/>
</dbReference>
<dbReference type="EMBL" id="SMKV01000008">
    <property type="protein sequence ID" value="TDC94011.1"/>
    <property type="molecule type" value="Genomic_DNA"/>
</dbReference>
<dbReference type="InterPro" id="IPR009057">
    <property type="entry name" value="Homeodomain-like_sf"/>
</dbReference>
<keyword evidence="7" id="KW-1185">Reference proteome</keyword>
<dbReference type="SUPFAM" id="SSF46689">
    <property type="entry name" value="Homeodomain-like"/>
    <property type="match status" value="1"/>
</dbReference>
<reference evidence="6 7" key="1">
    <citation type="submission" date="2019-03" db="EMBL/GenBank/DDBJ databases">
        <title>Draft genome sequences of novel Actinobacteria.</title>
        <authorList>
            <person name="Sahin N."/>
            <person name="Ay H."/>
            <person name="Saygin H."/>
        </authorList>
    </citation>
    <scope>NUCLEOTIDE SEQUENCE [LARGE SCALE GENOMIC DNA]</scope>
    <source>
        <strain evidence="6 7">16K404</strain>
    </source>
</reference>
<dbReference type="InterPro" id="IPR036271">
    <property type="entry name" value="Tet_transcr_reg_TetR-rel_C_sf"/>
</dbReference>
<dbReference type="PRINTS" id="PR00455">
    <property type="entry name" value="HTHTETR"/>
</dbReference>
<keyword evidence="3" id="KW-0804">Transcription</keyword>